<dbReference type="RefSeq" id="WP_142962188.1">
    <property type="nucleotide sequence ID" value="NZ_CP035466.1"/>
</dbReference>
<evidence type="ECO:0000313" key="2">
    <source>
        <dbReference type="EMBL" id="AXR70381.1"/>
    </source>
</evidence>
<protein>
    <submittedName>
        <fullName evidence="2">Polymerase</fullName>
    </submittedName>
</protein>
<reference evidence="2" key="1">
    <citation type="journal article" date="2018" name="Front. Microbiol.">
        <title>Establishment of a Molecular Serotyping Scheme and a Multiplexed Luminex-Based Array for Enterobacter aerogenes.</title>
        <authorList>
            <person name="Guo X."/>
            <person name="Wang M."/>
            <person name="Wang L."/>
            <person name="Wang Y."/>
            <person name="Chen T."/>
            <person name="Wu P."/>
            <person name="Chen M."/>
            <person name="Liu B."/>
            <person name="Feng L."/>
        </authorList>
    </citation>
    <scope>NUCLEOTIDE SEQUENCE</scope>
    <source>
        <strain evidence="2">G2351</strain>
    </source>
</reference>
<keyword evidence="1" id="KW-1133">Transmembrane helix</keyword>
<feature type="transmembrane region" description="Helical" evidence="1">
    <location>
        <begin position="352"/>
        <end position="371"/>
    </location>
</feature>
<feature type="transmembrane region" description="Helical" evidence="1">
    <location>
        <begin position="94"/>
        <end position="116"/>
    </location>
</feature>
<feature type="transmembrane region" description="Helical" evidence="1">
    <location>
        <begin position="40"/>
        <end position="59"/>
    </location>
</feature>
<proteinExistence type="predicted"/>
<feature type="transmembrane region" description="Helical" evidence="1">
    <location>
        <begin position="182"/>
        <end position="203"/>
    </location>
</feature>
<evidence type="ECO:0000256" key="1">
    <source>
        <dbReference type="SAM" id="Phobius"/>
    </source>
</evidence>
<keyword evidence="1" id="KW-0812">Transmembrane</keyword>
<feature type="transmembrane region" description="Helical" evidence="1">
    <location>
        <begin position="402"/>
        <end position="420"/>
    </location>
</feature>
<gene>
    <name evidence="2" type="primary">wzy</name>
</gene>
<dbReference type="EMBL" id="MF687352">
    <property type="protein sequence ID" value="AXR70381.1"/>
    <property type="molecule type" value="Genomic_DNA"/>
</dbReference>
<accession>A0A346NSY8</accession>
<feature type="transmembrane region" description="Helical" evidence="1">
    <location>
        <begin position="68"/>
        <end position="88"/>
    </location>
</feature>
<feature type="transmembrane region" description="Helical" evidence="1">
    <location>
        <begin position="12"/>
        <end position="34"/>
    </location>
</feature>
<keyword evidence="1" id="KW-0472">Membrane</keyword>
<feature type="transmembrane region" description="Helical" evidence="1">
    <location>
        <begin position="262"/>
        <end position="282"/>
    </location>
</feature>
<sequence>MKVDLKNTMIKVTFICLVMFCFTSIFSLLSARLNNPIIKLWKEIIVVLYYFMTIFYVFLARKSTLKKIVVCVFLPAFIIVLYLITALGNPLILVFYQVKSDLIPFFFVVGLIAVIDDSKDAFLVYYKLVKTLIIVGVINFALIIIQKIFTEWFMLFLQIDDFNNSSRGSGLRLDNVNESLRAMGSFTTFIASGTLMVICFILVNEVKLYKRWLRLSLSVMFLAGAIATTYKTAIIGIALYLLIKLIIYFFQGNRGIKNTTIIIYTICVFFSTCFAFNNYFLYNQLKSTSVHDLAYSSIYIRVKQHSDIYWDVEKSNLITGVGIGVNGTEGPDGFKSSSKALDSTYVNILSNYGLLGVILYLSILFAIMLTITAREQSVGENTALMLLLYHLSIEFFTNNILMNFPLNLFFYIFVAFPIFYKDIKK</sequence>
<name>A0A346NSY8_KLEAE</name>
<organism evidence="2">
    <name type="scientific">Klebsiella aerogenes</name>
    <name type="common">Enterobacter aerogenes</name>
    <dbReference type="NCBI Taxonomy" id="548"/>
    <lineage>
        <taxon>Bacteria</taxon>
        <taxon>Pseudomonadati</taxon>
        <taxon>Pseudomonadota</taxon>
        <taxon>Gammaproteobacteria</taxon>
        <taxon>Enterobacterales</taxon>
        <taxon>Enterobacteriaceae</taxon>
        <taxon>Klebsiella/Raoultella group</taxon>
        <taxon>Klebsiella</taxon>
    </lineage>
</organism>
<feature type="transmembrane region" description="Helical" evidence="1">
    <location>
        <begin position="128"/>
        <end position="149"/>
    </location>
</feature>
<dbReference type="AlphaFoldDB" id="A0A346NSY8"/>